<protein>
    <submittedName>
        <fullName evidence="1">Uncharacterized protein</fullName>
    </submittedName>
</protein>
<sequence length="309" mass="34589">MQVHDIPLVRLHAAVEPADAPIRFHSPGRYTYLVLRSRSRYRRSASLVGALAPNFHHRDILTVKMQPPLAARPLLWSQLEYVASHELFEVRGQQDWPVSAVQIVIRANSKKAISKWNTMNSLIFPAASRGPSQYTPHPGSHTPYHSLSTSAIKTHQTSPDDVDLGFVFEPYDLRALLAGTRDVLFPRVREVLGSDLASRLVYLLRALLRSDFNPVVNGRLHMVRRCAGCAMAIVRTVFPLILCTVLAGRYVKTHDKLHLSASKHSLITIYQARALMICWLFWGQDPPSSGLGTSRLRIRIPAYSHGPAG</sequence>
<organism evidence="1 2">
    <name type="scientific">Neurospora hispaniola</name>
    <dbReference type="NCBI Taxonomy" id="588809"/>
    <lineage>
        <taxon>Eukaryota</taxon>
        <taxon>Fungi</taxon>
        <taxon>Dikarya</taxon>
        <taxon>Ascomycota</taxon>
        <taxon>Pezizomycotina</taxon>
        <taxon>Sordariomycetes</taxon>
        <taxon>Sordariomycetidae</taxon>
        <taxon>Sordariales</taxon>
        <taxon>Sordariaceae</taxon>
        <taxon>Neurospora</taxon>
    </lineage>
</organism>
<gene>
    <name evidence="1" type="ORF">B0T23DRAFT_402586</name>
</gene>
<reference evidence="1 2" key="1">
    <citation type="journal article" date="2023" name="Mol. Phylogenet. Evol.">
        <title>Genome-scale phylogeny and comparative genomics of the fungal order Sordariales.</title>
        <authorList>
            <person name="Hensen N."/>
            <person name="Bonometti L."/>
            <person name="Westerberg I."/>
            <person name="Brannstrom I.O."/>
            <person name="Guillou S."/>
            <person name="Cros-Aarteil S."/>
            <person name="Calhoun S."/>
            <person name="Haridas S."/>
            <person name="Kuo A."/>
            <person name="Mondo S."/>
            <person name="Pangilinan J."/>
            <person name="Riley R."/>
            <person name="LaButti K."/>
            <person name="Andreopoulos B."/>
            <person name="Lipzen A."/>
            <person name="Chen C."/>
            <person name="Yan M."/>
            <person name="Daum C."/>
            <person name="Ng V."/>
            <person name="Clum A."/>
            <person name="Steindorff A."/>
            <person name="Ohm R.A."/>
            <person name="Martin F."/>
            <person name="Silar P."/>
            <person name="Natvig D.O."/>
            <person name="Lalanne C."/>
            <person name="Gautier V."/>
            <person name="Ament-Velasquez S.L."/>
            <person name="Kruys A."/>
            <person name="Hutchinson M.I."/>
            <person name="Powell A.J."/>
            <person name="Barry K."/>
            <person name="Miller A.N."/>
            <person name="Grigoriev I.V."/>
            <person name="Debuchy R."/>
            <person name="Gladieux P."/>
            <person name="Hiltunen Thoren M."/>
            <person name="Johannesson H."/>
        </authorList>
    </citation>
    <scope>NUCLEOTIDE SEQUENCE [LARGE SCALE GENOMIC DNA]</scope>
    <source>
        <strain evidence="1 2">FGSC 10403</strain>
    </source>
</reference>
<accession>A0AAJ0MTX3</accession>
<name>A0AAJ0MTX3_9PEZI</name>
<dbReference type="EMBL" id="JAULSX010000002">
    <property type="protein sequence ID" value="KAK3497467.1"/>
    <property type="molecule type" value="Genomic_DNA"/>
</dbReference>
<dbReference type="GeneID" id="87876306"/>
<dbReference type="Proteomes" id="UP001285908">
    <property type="component" value="Unassembled WGS sequence"/>
</dbReference>
<dbReference type="AlphaFoldDB" id="A0AAJ0MTX3"/>
<evidence type="ECO:0000313" key="1">
    <source>
        <dbReference type="EMBL" id="KAK3497467.1"/>
    </source>
</evidence>
<comment type="caution">
    <text evidence="1">The sequence shown here is derived from an EMBL/GenBank/DDBJ whole genome shotgun (WGS) entry which is preliminary data.</text>
</comment>
<dbReference type="RefSeq" id="XP_062695731.1">
    <property type="nucleotide sequence ID" value="XM_062838684.1"/>
</dbReference>
<evidence type="ECO:0000313" key="2">
    <source>
        <dbReference type="Proteomes" id="UP001285908"/>
    </source>
</evidence>
<keyword evidence="2" id="KW-1185">Reference proteome</keyword>
<proteinExistence type="predicted"/>